<dbReference type="Pfam" id="PF01266">
    <property type="entry name" value="DAO"/>
    <property type="match status" value="1"/>
</dbReference>
<dbReference type="InterPro" id="IPR036188">
    <property type="entry name" value="FAD/NAD-bd_sf"/>
</dbReference>
<name>X0W0M1_9ZZZZ</name>
<dbReference type="GO" id="GO:0005737">
    <property type="term" value="C:cytoplasm"/>
    <property type="evidence" value="ECO:0007669"/>
    <property type="project" value="TreeGrafter"/>
</dbReference>
<sequence length="128" mass="14501">TPHGSFLMGRGKKNQKQGFDIVSTWSFLEKMSKTVVELLPPIGKLRVVRQWGGLYNITPDRQPIYGECNEVKGFYLAVGFSGHGFMFSPMTGLLIAEQICGEKNTIDISKLRLNRFKNKELYKENSVV</sequence>
<dbReference type="PANTHER" id="PTHR13847:SF287">
    <property type="entry name" value="FAD-DEPENDENT OXIDOREDUCTASE DOMAIN-CONTAINING PROTEIN 1"/>
    <property type="match status" value="1"/>
</dbReference>
<comment type="caution">
    <text evidence="3">The sequence shown here is derived from an EMBL/GenBank/DDBJ whole genome shotgun (WGS) entry which is preliminary data.</text>
</comment>
<reference evidence="3" key="1">
    <citation type="journal article" date="2014" name="Front. Microbiol.">
        <title>High frequency of phylogenetically diverse reductive dehalogenase-homologous genes in deep subseafloor sedimentary metagenomes.</title>
        <authorList>
            <person name="Kawai M."/>
            <person name="Futagami T."/>
            <person name="Toyoda A."/>
            <person name="Takaki Y."/>
            <person name="Nishi S."/>
            <person name="Hori S."/>
            <person name="Arai W."/>
            <person name="Tsubouchi T."/>
            <person name="Morono Y."/>
            <person name="Uchiyama I."/>
            <person name="Ito T."/>
            <person name="Fujiyama A."/>
            <person name="Inagaki F."/>
            <person name="Takami H."/>
        </authorList>
    </citation>
    <scope>NUCLEOTIDE SEQUENCE</scope>
    <source>
        <strain evidence="3">Expedition CK06-06</strain>
    </source>
</reference>
<dbReference type="AlphaFoldDB" id="X0W0M1"/>
<feature type="non-terminal residue" evidence="3">
    <location>
        <position position="1"/>
    </location>
</feature>
<dbReference type="GO" id="GO:0016491">
    <property type="term" value="F:oxidoreductase activity"/>
    <property type="evidence" value="ECO:0007669"/>
    <property type="project" value="UniProtKB-KW"/>
</dbReference>
<protein>
    <recommendedName>
        <fullName evidence="2">FAD dependent oxidoreductase domain-containing protein</fullName>
    </recommendedName>
</protein>
<evidence type="ECO:0000256" key="1">
    <source>
        <dbReference type="ARBA" id="ARBA00023002"/>
    </source>
</evidence>
<dbReference type="Gene3D" id="3.30.9.10">
    <property type="entry name" value="D-Amino Acid Oxidase, subunit A, domain 2"/>
    <property type="match status" value="1"/>
</dbReference>
<feature type="domain" description="FAD dependent oxidoreductase" evidence="2">
    <location>
        <begin position="3"/>
        <end position="97"/>
    </location>
</feature>
<organism evidence="3">
    <name type="scientific">marine sediment metagenome</name>
    <dbReference type="NCBI Taxonomy" id="412755"/>
    <lineage>
        <taxon>unclassified sequences</taxon>
        <taxon>metagenomes</taxon>
        <taxon>ecological metagenomes</taxon>
    </lineage>
</organism>
<accession>X0W0M1</accession>
<keyword evidence="1" id="KW-0560">Oxidoreductase</keyword>
<dbReference type="PANTHER" id="PTHR13847">
    <property type="entry name" value="SARCOSINE DEHYDROGENASE-RELATED"/>
    <property type="match status" value="1"/>
</dbReference>
<proteinExistence type="predicted"/>
<evidence type="ECO:0000313" key="3">
    <source>
        <dbReference type="EMBL" id="GAG24329.1"/>
    </source>
</evidence>
<dbReference type="Gene3D" id="3.50.50.60">
    <property type="entry name" value="FAD/NAD(P)-binding domain"/>
    <property type="match status" value="1"/>
</dbReference>
<dbReference type="InterPro" id="IPR006076">
    <property type="entry name" value="FAD-dep_OxRdtase"/>
</dbReference>
<gene>
    <name evidence="3" type="ORF">S01H1_53459</name>
</gene>
<evidence type="ECO:0000259" key="2">
    <source>
        <dbReference type="Pfam" id="PF01266"/>
    </source>
</evidence>
<dbReference type="SUPFAM" id="SSF51971">
    <property type="entry name" value="Nucleotide-binding domain"/>
    <property type="match status" value="1"/>
</dbReference>
<dbReference type="EMBL" id="BARS01034620">
    <property type="protein sequence ID" value="GAG24329.1"/>
    <property type="molecule type" value="Genomic_DNA"/>
</dbReference>